<organism evidence="6 7">
    <name type="scientific">Candidatus Synechococcus spongiarum SP3</name>
    <dbReference type="NCBI Taxonomy" id="1604020"/>
    <lineage>
        <taxon>Bacteria</taxon>
        <taxon>Bacillati</taxon>
        <taxon>Cyanobacteriota</taxon>
        <taxon>Cyanophyceae</taxon>
        <taxon>Synechococcales</taxon>
        <taxon>Synechococcaceae</taxon>
        <taxon>Synechococcus</taxon>
    </lineage>
</organism>
<dbReference type="PATRIC" id="fig|1604020.3.peg.697"/>
<comment type="similarity">
    <text evidence="1">Belongs to the bacterial solute-binding protein 1 family.</text>
</comment>
<keyword evidence="4" id="KW-0408">Iron</keyword>
<keyword evidence="2" id="KW-0406">Ion transport</keyword>
<accession>A0A0G2HIU2</accession>
<evidence type="ECO:0000256" key="2">
    <source>
        <dbReference type="ARBA" id="ARBA00022496"/>
    </source>
</evidence>
<comment type="caution">
    <text evidence="6">The sequence shown here is derived from an EMBL/GenBank/DDBJ whole genome shotgun (WGS) entry which is preliminary data.</text>
</comment>
<evidence type="ECO:0000256" key="4">
    <source>
        <dbReference type="PIRSR" id="PIRSR002825-1"/>
    </source>
</evidence>
<evidence type="ECO:0000313" key="7">
    <source>
        <dbReference type="Proteomes" id="UP000035067"/>
    </source>
</evidence>
<evidence type="ECO:0000256" key="1">
    <source>
        <dbReference type="ARBA" id="ARBA00008520"/>
    </source>
</evidence>
<feature type="signal peptide" evidence="5">
    <location>
        <begin position="1"/>
        <end position="21"/>
    </location>
</feature>
<protein>
    <submittedName>
        <fullName evidence="6">Iron ABC transporter substrate-binding protein</fullName>
    </submittedName>
</protein>
<dbReference type="Pfam" id="PF13343">
    <property type="entry name" value="SBP_bac_6"/>
    <property type="match status" value="1"/>
</dbReference>
<evidence type="ECO:0000256" key="3">
    <source>
        <dbReference type="ARBA" id="ARBA00022729"/>
    </source>
</evidence>
<feature type="binding site" evidence="4">
    <location>
        <position position="50"/>
    </location>
    <ligand>
        <name>Fe cation</name>
        <dbReference type="ChEBI" id="CHEBI:24875"/>
    </ligand>
</feature>
<dbReference type="PANTHER" id="PTHR30006:SF15">
    <property type="entry name" value="IRON-UTILIZATION PERIPLASMIC PROTEIN"/>
    <property type="match status" value="1"/>
</dbReference>
<evidence type="ECO:0000313" key="6">
    <source>
        <dbReference type="EMBL" id="KKZ10283.1"/>
    </source>
</evidence>
<keyword evidence="2" id="KW-0410">Iron transport</keyword>
<dbReference type="Proteomes" id="UP000035067">
    <property type="component" value="Unassembled WGS sequence"/>
</dbReference>
<dbReference type="GO" id="GO:0046872">
    <property type="term" value="F:metal ion binding"/>
    <property type="evidence" value="ECO:0007669"/>
    <property type="project" value="UniProtKB-KW"/>
</dbReference>
<dbReference type="GO" id="GO:0006826">
    <property type="term" value="P:iron ion transport"/>
    <property type="evidence" value="ECO:0007669"/>
    <property type="project" value="UniProtKB-KW"/>
</dbReference>
<evidence type="ECO:0000256" key="5">
    <source>
        <dbReference type="SAM" id="SignalP"/>
    </source>
</evidence>
<dbReference type="InterPro" id="IPR026045">
    <property type="entry name" value="Ferric-bd"/>
</dbReference>
<sequence>MTQSTSRIVKFALAITAAVGAVGVSPMTGFLPGGQAQAQPQEINVYSARHYNTDKDFYARFEKETGIKVNLLESTGDVLLSRQALGVKPPADVIILVDASRLARAAETGIFRSISSQKLRAKVPAHLRDPENRWFGLTRRFRVPVVNPDKVDPGAITSYGDLASPALDGKLCLRNSKSPYNQSLVAYQIERMGEVKTSEWVQGMVDDLAQPFFSSDGEQIRAVGRGDCGVAVVNTYYLGQRQGGDKGPEDKALADKVVIAWPEKVHVNISGAGVTANSPNPEAAQRFIEFLADESADYAKANREYPVRGTGSDPVLQAWGTFNEDNVSAATLGRNNASAIRLMEANGWGQ</sequence>
<dbReference type="PANTHER" id="PTHR30006">
    <property type="entry name" value="THIAMINE-BINDING PERIPLASMIC PROTEIN-RELATED"/>
    <property type="match status" value="1"/>
</dbReference>
<dbReference type="Gene3D" id="3.40.190.10">
    <property type="entry name" value="Periplasmic binding protein-like II"/>
    <property type="match status" value="2"/>
</dbReference>
<keyword evidence="4" id="KW-0479">Metal-binding</keyword>
<proteinExistence type="inferred from homology"/>
<dbReference type="AlphaFoldDB" id="A0A0G2HIU2"/>
<keyword evidence="2" id="KW-0813">Transport</keyword>
<dbReference type="GO" id="GO:0030288">
    <property type="term" value="C:outer membrane-bounded periplasmic space"/>
    <property type="evidence" value="ECO:0007669"/>
    <property type="project" value="TreeGrafter"/>
</dbReference>
<gene>
    <name evidence="6" type="ORF">TE42_10410</name>
</gene>
<feature type="binding site" evidence="4">
    <location>
        <position position="236"/>
    </location>
    <ligand>
        <name>Fe cation</name>
        <dbReference type="ChEBI" id="CHEBI:24875"/>
    </ligand>
</feature>
<keyword evidence="3 5" id="KW-0732">Signal</keyword>
<dbReference type="SUPFAM" id="SSF53850">
    <property type="entry name" value="Periplasmic binding protein-like II"/>
    <property type="match status" value="1"/>
</dbReference>
<feature type="chain" id="PRO_5002545110" evidence="5">
    <location>
        <begin position="22"/>
        <end position="350"/>
    </location>
</feature>
<dbReference type="EMBL" id="JXQG01000101">
    <property type="protein sequence ID" value="KKZ10283.1"/>
    <property type="molecule type" value="Genomic_DNA"/>
</dbReference>
<name>A0A0G2HIU2_9SYNE</name>
<dbReference type="PIRSF" id="PIRSF002825">
    <property type="entry name" value="CfbpA"/>
    <property type="match status" value="1"/>
</dbReference>
<reference evidence="6 7" key="1">
    <citation type="submission" date="2015-01" db="EMBL/GenBank/DDBJ databases">
        <title>Lifestyle Evolution in Cyanobacterial Symbionts of Sponges.</title>
        <authorList>
            <person name="Burgsdorf I."/>
            <person name="Slaby B.M."/>
            <person name="Handley K.M."/>
            <person name="Haber M."/>
            <person name="Blom J."/>
            <person name="Marshall C.W."/>
            <person name="Gilbert J.A."/>
            <person name="Hentschel U."/>
            <person name="Steindler L."/>
        </authorList>
    </citation>
    <scope>NUCLEOTIDE SEQUENCE [LARGE SCALE GENOMIC DNA]</scope>
    <source>
        <strain evidence="6">SP3</strain>
    </source>
</reference>
<feature type="binding site" evidence="4">
    <location>
        <position position="237"/>
    </location>
    <ligand>
        <name>Fe cation</name>
        <dbReference type="ChEBI" id="CHEBI:24875"/>
    </ligand>
</feature>